<reference evidence="6 7" key="1">
    <citation type="submission" date="2014-03" db="EMBL/GenBank/DDBJ databases">
        <title>The draft genome sequence of Thalassospira alkalitolerans JCM 18968.</title>
        <authorList>
            <person name="Lai Q."/>
            <person name="Shao Z."/>
        </authorList>
    </citation>
    <scope>NUCLEOTIDE SEQUENCE [LARGE SCALE GENOMIC DNA]</scope>
    <source>
        <strain evidence="6 7">JCM 18968</strain>
    </source>
</reference>
<sequence length="437" mass="46008">MKNNKSNFSKYLVSGVAALALSAGLASGASAAENGKFRVGIVTFLSGPAAGPFGVPSANAAKVLVEALNKGDVPAPYNKMGINGLEIEAVIIDEAGGATKQVEEYRNLVQRQKVDAVIGYVSSGDCLAIAPVAEELKTFTIAYDCGTPRLFADNADAQYMFRTGLDASVDNIGAARYLAATRPDVTRLSGIQQNYSWGQDSWADFTAAAAKLLPDAEIVEEQFPKIYQGQYGAEISALSVKRPEILHSSFWGGDMEALVLQANARGLLEDATGLLTCGEASFANYKDQAPNGMIIGARGPFGAFAPNNELNTWFKGVYNAAYDLDPVYPATKMVQAILGLKFAAENAGVADKEIPTAEQLASGIKGATFESVSGTVEMARANGHQAMQGITYGQYHYEDGKASIVNAVSFDGECVTPPEGVDAATWISEGFPGATCN</sequence>
<dbReference type="Gene3D" id="3.40.50.2300">
    <property type="match status" value="2"/>
</dbReference>
<keyword evidence="7" id="KW-1185">Reference proteome</keyword>
<protein>
    <submittedName>
        <fullName evidence="6">ABC transporter substrate-binding protein</fullName>
    </submittedName>
</protein>
<keyword evidence="3" id="KW-0813">Transport</keyword>
<dbReference type="GO" id="GO:0006865">
    <property type="term" value="P:amino acid transport"/>
    <property type="evidence" value="ECO:0007669"/>
    <property type="project" value="UniProtKB-KW"/>
</dbReference>
<proteinExistence type="inferred from homology"/>
<evidence type="ECO:0000256" key="1">
    <source>
        <dbReference type="ARBA" id="ARBA00010062"/>
    </source>
</evidence>
<dbReference type="EMBL" id="JFKB01000007">
    <property type="protein sequence ID" value="OSQ47644.1"/>
    <property type="molecule type" value="Genomic_DNA"/>
</dbReference>
<dbReference type="Proteomes" id="UP000193396">
    <property type="component" value="Unassembled WGS sequence"/>
</dbReference>
<feature type="domain" description="Leucine-binding protein" evidence="5">
    <location>
        <begin position="37"/>
        <end position="395"/>
    </location>
</feature>
<dbReference type="PANTHER" id="PTHR30483:SF37">
    <property type="entry name" value="ABC TRANSPORTER SUBSTRATE-BINDING PROTEIN"/>
    <property type="match status" value="1"/>
</dbReference>
<accession>A0A1Y2LAF5</accession>
<evidence type="ECO:0000259" key="5">
    <source>
        <dbReference type="Pfam" id="PF13458"/>
    </source>
</evidence>
<dbReference type="RefSeq" id="WP_085618882.1">
    <property type="nucleotide sequence ID" value="NZ_JFKB01000007.1"/>
</dbReference>
<keyword evidence="2 4" id="KW-0732">Signal</keyword>
<feature type="signal peptide" evidence="4">
    <location>
        <begin position="1"/>
        <end position="31"/>
    </location>
</feature>
<dbReference type="InterPro" id="IPR028082">
    <property type="entry name" value="Peripla_BP_I"/>
</dbReference>
<comment type="similarity">
    <text evidence="1">Belongs to the leucine-binding protein family.</text>
</comment>
<dbReference type="InterPro" id="IPR028081">
    <property type="entry name" value="Leu-bd"/>
</dbReference>
<dbReference type="PANTHER" id="PTHR30483">
    <property type="entry name" value="LEUCINE-SPECIFIC-BINDING PROTEIN"/>
    <property type="match status" value="1"/>
</dbReference>
<evidence type="ECO:0000256" key="4">
    <source>
        <dbReference type="SAM" id="SignalP"/>
    </source>
</evidence>
<dbReference type="AlphaFoldDB" id="A0A1Y2LAF5"/>
<dbReference type="InterPro" id="IPR051010">
    <property type="entry name" value="BCAA_transport"/>
</dbReference>
<name>A0A1Y2LAF5_9PROT</name>
<dbReference type="OrthoDB" id="9783240at2"/>
<evidence type="ECO:0000256" key="2">
    <source>
        <dbReference type="ARBA" id="ARBA00022729"/>
    </source>
</evidence>
<organism evidence="6 7">
    <name type="scientific">Thalassospira alkalitolerans</name>
    <dbReference type="NCBI Taxonomy" id="1293890"/>
    <lineage>
        <taxon>Bacteria</taxon>
        <taxon>Pseudomonadati</taxon>
        <taxon>Pseudomonadota</taxon>
        <taxon>Alphaproteobacteria</taxon>
        <taxon>Rhodospirillales</taxon>
        <taxon>Thalassospiraceae</taxon>
        <taxon>Thalassospira</taxon>
    </lineage>
</organism>
<keyword evidence="3" id="KW-0029">Amino-acid transport</keyword>
<evidence type="ECO:0000313" key="6">
    <source>
        <dbReference type="EMBL" id="OSQ47644.1"/>
    </source>
</evidence>
<dbReference type="Pfam" id="PF13458">
    <property type="entry name" value="Peripla_BP_6"/>
    <property type="match status" value="1"/>
</dbReference>
<comment type="caution">
    <text evidence="6">The sequence shown here is derived from an EMBL/GenBank/DDBJ whole genome shotgun (WGS) entry which is preliminary data.</text>
</comment>
<feature type="chain" id="PRO_5013141656" evidence="4">
    <location>
        <begin position="32"/>
        <end position="437"/>
    </location>
</feature>
<gene>
    <name evidence="6" type="ORF">TALK_11265</name>
</gene>
<dbReference type="STRING" id="1293890.TALK_11265"/>
<evidence type="ECO:0000313" key="7">
    <source>
        <dbReference type="Proteomes" id="UP000193396"/>
    </source>
</evidence>
<evidence type="ECO:0000256" key="3">
    <source>
        <dbReference type="ARBA" id="ARBA00022970"/>
    </source>
</evidence>
<dbReference type="SUPFAM" id="SSF53822">
    <property type="entry name" value="Periplasmic binding protein-like I"/>
    <property type="match status" value="1"/>
</dbReference>
<dbReference type="CDD" id="cd06330">
    <property type="entry name" value="PBP1_As_SBP-like"/>
    <property type="match status" value="1"/>
</dbReference>